<dbReference type="EMBL" id="FMJD01000013">
    <property type="protein sequence ID" value="SCM79060.1"/>
    <property type="molecule type" value="Genomic_DNA"/>
</dbReference>
<evidence type="ECO:0000313" key="3">
    <source>
        <dbReference type="EMBL" id="SCM79060.1"/>
    </source>
</evidence>
<accession>A0A212LNH8</accession>
<dbReference type="InterPro" id="IPR011234">
    <property type="entry name" value="Fumarylacetoacetase-like_C"/>
</dbReference>
<dbReference type="RefSeq" id="WP_288198370.1">
    <property type="nucleotide sequence ID" value="NZ_LT608334.1"/>
</dbReference>
<dbReference type="PANTHER" id="PTHR30143:SF0">
    <property type="entry name" value="2-KETO-4-PENTENOATE HYDRATASE"/>
    <property type="match status" value="1"/>
</dbReference>
<feature type="domain" description="Fumarylacetoacetase-like C-terminal" evidence="2">
    <location>
        <begin position="89"/>
        <end position="257"/>
    </location>
</feature>
<dbReference type="GO" id="GO:0008684">
    <property type="term" value="F:2-oxopent-4-enoate hydratase activity"/>
    <property type="evidence" value="ECO:0007669"/>
    <property type="project" value="TreeGrafter"/>
</dbReference>
<dbReference type="InterPro" id="IPR036663">
    <property type="entry name" value="Fumarylacetoacetase_C_sf"/>
</dbReference>
<dbReference type="Pfam" id="PF01557">
    <property type="entry name" value="FAA_hydrolase"/>
    <property type="match status" value="1"/>
</dbReference>
<evidence type="ECO:0000259" key="2">
    <source>
        <dbReference type="Pfam" id="PF01557"/>
    </source>
</evidence>
<organism evidence="3">
    <name type="scientific">uncultured Pleomorphomonas sp</name>
    <dbReference type="NCBI Taxonomy" id="442121"/>
    <lineage>
        <taxon>Bacteria</taxon>
        <taxon>Pseudomonadati</taxon>
        <taxon>Pseudomonadota</taxon>
        <taxon>Alphaproteobacteria</taxon>
        <taxon>Hyphomicrobiales</taxon>
        <taxon>Pleomorphomonadaceae</taxon>
        <taxon>Pleomorphomonas</taxon>
        <taxon>environmental samples</taxon>
    </lineage>
</organism>
<dbReference type="InterPro" id="IPR050772">
    <property type="entry name" value="Hydratase-Decarb/MhpD_sf"/>
</dbReference>
<dbReference type="GO" id="GO:0005737">
    <property type="term" value="C:cytoplasm"/>
    <property type="evidence" value="ECO:0007669"/>
    <property type="project" value="TreeGrafter"/>
</dbReference>
<sequence>MLDDNLQRLARLISENRRNGTVSDLPFDALRTEQDAWSVQSAATSAFAEDALGYAIVGGSAAIRRSLGIEAPIYGAIPVGTCQGESDHPIRLPPGMIGAQCDLVFTMGAPLGADRGPVTRERFCAAVLSCRPAIGLVGRRGHLSGRPHLAAIADFALHVATCVGSHHEAIDPAVFDGMSLRASINGNDVLHAEAGGRLVDPVASAVWLVNELIGKDLHLRAGDIVAAGALAPILLQILPGQELAVEISGIGGIAARFA</sequence>
<reference evidence="3" key="1">
    <citation type="submission" date="2016-08" db="EMBL/GenBank/DDBJ databases">
        <authorList>
            <person name="Seilhamer J.J."/>
        </authorList>
    </citation>
    <scope>NUCLEOTIDE SEQUENCE</scope>
    <source>
        <strain evidence="3">86</strain>
    </source>
</reference>
<gene>
    <name evidence="3" type="ORF">KL86PLE_90214</name>
</gene>
<name>A0A212LNH8_9HYPH</name>
<protein>
    <submittedName>
        <fullName evidence="3">CbzJ2</fullName>
    </submittedName>
</protein>
<evidence type="ECO:0000256" key="1">
    <source>
        <dbReference type="ARBA" id="ARBA00023239"/>
    </source>
</evidence>
<dbReference type="PANTHER" id="PTHR30143">
    <property type="entry name" value="ACID HYDRATASE"/>
    <property type="match status" value="1"/>
</dbReference>
<dbReference type="AlphaFoldDB" id="A0A212LNH8"/>
<proteinExistence type="predicted"/>
<dbReference type="SUPFAM" id="SSF56529">
    <property type="entry name" value="FAH"/>
    <property type="match status" value="1"/>
</dbReference>
<keyword evidence="1" id="KW-0456">Lyase</keyword>
<dbReference type="Gene3D" id="3.90.850.10">
    <property type="entry name" value="Fumarylacetoacetase-like, C-terminal domain"/>
    <property type="match status" value="1"/>
</dbReference>